<evidence type="ECO:0000256" key="7">
    <source>
        <dbReference type="ARBA" id="ARBA00044975"/>
    </source>
</evidence>
<protein>
    <recommendedName>
        <fullName evidence="7">DNA polymerase eta</fullName>
    </recommendedName>
</protein>
<dbReference type="Gene3D" id="1.10.150.20">
    <property type="entry name" value="5' to 3' exonuclease, C-terminal subdomain"/>
    <property type="match status" value="1"/>
</dbReference>
<evidence type="ECO:0000256" key="6">
    <source>
        <dbReference type="ARBA" id="ARBA00023242"/>
    </source>
</evidence>
<dbReference type="Gene3D" id="3.40.1170.60">
    <property type="match status" value="1"/>
</dbReference>
<dbReference type="GO" id="GO:0035861">
    <property type="term" value="C:site of double-strand break"/>
    <property type="evidence" value="ECO:0007669"/>
    <property type="project" value="TreeGrafter"/>
</dbReference>
<reference evidence="11" key="1">
    <citation type="journal article" date="2019" name="Nat. Commun.">
        <title>Expansion of phycobilisome linker gene families in mesophilic red algae.</title>
        <authorList>
            <person name="Lee J."/>
            <person name="Kim D."/>
            <person name="Bhattacharya D."/>
            <person name="Yoon H.S."/>
        </authorList>
    </citation>
    <scope>NUCLEOTIDE SEQUENCE [LARGE SCALE GENOMIC DNA]</scope>
    <source>
        <strain evidence="11">CCMP 1328</strain>
    </source>
</reference>
<feature type="domain" description="UmuC" evidence="9">
    <location>
        <begin position="8"/>
        <end position="282"/>
    </location>
</feature>
<evidence type="ECO:0000256" key="2">
    <source>
        <dbReference type="ARBA" id="ARBA00022679"/>
    </source>
</evidence>
<dbReference type="InterPro" id="IPR001126">
    <property type="entry name" value="UmuC"/>
</dbReference>
<dbReference type="InterPro" id="IPR052230">
    <property type="entry name" value="DNA_polymerase_eta"/>
</dbReference>
<evidence type="ECO:0000259" key="9">
    <source>
        <dbReference type="PROSITE" id="PS50173"/>
    </source>
</evidence>
<dbReference type="GO" id="GO:0046872">
    <property type="term" value="F:metal ion binding"/>
    <property type="evidence" value="ECO:0007669"/>
    <property type="project" value="UniProtKB-KW"/>
</dbReference>
<dbReference type="InterPro" id="IPR036775">
    <property type="entry name" value="DNA_pol_Y-fam_lit_finger_sf"/>
</dbReference>
<dbReference type="GO" id="GO:0042276">
    <property type="term" value="P:error-prone translesion synthesis"/>
    <property type="evidence" value="ECO:0007669"/>
    <property type="project" value="TreeGrafter"/>
</dbReference>
<name>A0A5J4YX48_PORPP</name>
<dbReference type="GO" id="GO:0003887">
    <property type="term" value="F:DNA-directed DNA polymerase activity"/>
    <property type="evidence" value="ECO:0007669"/>
    <property type="project" value="TreeGrafter"/>
</dbReference>
<dbReference type="Proteomes" id="UP000324585">
    <property type="component" value="Unassembled WGS sequence"/>
</dbReference>
<dbReference type="OrthoDB" id="5723at2759"/>
<evidence type="ECO:0000313" key="10">
    <source>
        <dbReference type="EMBL" id="KAA8495432.1"/>
    </source>
</evidence>
<dbReference type="SUPFAM" id="SSF100879">
    <property type="entry name" value="Lesion bypass DNA polymerase (Y-family), little finger domain"/>
    <property type="match status" value="1"/>
</dbReference>
<dbReference type="EMBL" id="VRMN01000003">
    <property type="protein sequence ID" value="KAA8495432.1"/>
    <property type="molecule type" value="Genomic_DNA"/>
</dbReference>
<dbReference type="GO" id="GO:0006281">
    <property type="term" value="P:DNA repair"/>
    <property type="evidence" value="ECO:0007669"/>
    <property type="project" value="UniProtKB-KW"/>
</dbReference>
<dbReference type="Pfam" id="PF00817">
    <property type="entry name" value="IMS"/>
    <property type="match status" value="1"/>
</dbReference>
<evidence type="ECO:0000256" key="8">
    <source>
        <dbReference type="SAM" id="MobiDB-lite"/>
    </source>
</evidence>
<keyword evidence="3" id="KW-0479">Metal-binding</keyword>
<evidence type="ECO:0000256" key="1">
    <source>
        <dbReference type="ARBA" id="ARBA00004123"/>
    </source>
</evidence>
<dbReference type="PANTHER" id="PTHR45873:SF1">
    <property type="entry name" value="DNA POLYMERASE ETA"/>
    <property type="match status" value="1"/>
</dbReference>
<sequence length="666" mass="73447">MAENCRVIVHLDLDAFYAQVEAVRRDIPADVPLAVLQWESLIAVSYAAQRHGVRRFGSLEEAIRACPDMLLVHVDTVEQAPSGGDANEHIHTRTYAPVRAEHWHTQLRHKLSNPGKMKVSLKMYRESSMKVMDFLQAQFHPSDRVVFERASIDEVFLDVTHLARTRLSALLASGKDKNSTLLELYANIHLSHLGGSHVPRLADGQESEQDKLLLVGAMISDELRRAVKRELRFAMSGGISSNKALAKLASPMNKPDAQTLVLHAHVPELMVRSKVKKIRNLGGKLGSTLTAAGFETAADAQALSAPELAEILGSDMSTARVVYNLVRGIDPSECMPKDEKPKSMLAAKNLPGAARERVEDVAVWLHVLVAEMAERVAGDAQRNNRMPKTLKVSFRSNRVTTTRQVSWPGDALSHDALFQTAVNILRDSSQLALPCGFIGLTACNFVDRARGVQKMELFLSDTATEKKTQPAGCAGIAKERDTEEVDSQNRTAAPLVGAARLSRRRDSEIRSRSVCSVPLSEERYPTNDESVGVCDKPEAGHETGAAAVIAGAVHVEGQEGERHDMGMTAEQEALLRQEVEWKDDTDATLARKLYAEEERRMRIVRTQRKLLRKRSRGEGDGKSRPPPVISGTKTKSHSAGCQSGDVWEQLARRGIKRSAKEMETMK</sequence>
<dbReference type="InterPro" id="IPR043502">
    <property type="entry name" value="DNA/RNA_pol_sf"/>
</dbReference>
<feature type="compositionally biased region" description="Polar residues" evidence="8">
    <location>
        <begin position="631"/>
        <end position="641"/>
    </location>
</feature>
<keyword evidence="11" id="KW-1185">Reference proteome</keyword>
<dbReference type="Gene3D" id="3.30.1490.100">
    <property type="entry name" value="DNA polymerase, Y-family, little finger domain"/>
    <property type="match status" value="1"/>
</dbReference>
<keyword evidence="5" id="KW-0234">DNA repair</keyword>
<dbReference type="InterPro" id="IPR017961">
    <property type="entry name" value="DNA_pol_Y-fam_little_finger"/>
</dbReference>
<dbReference type="GO" id="GO:0005657">
    <property type="term" value="C:replication fork"/>
    <property type="evidence" value="ECO:0007669"/>
    <property type="project" value="TreeGrafter"/>
</dbReference>
<keyword evidence="6" id="KW-0539">Nucleus</keyword>
<evidence type="ECO:0000256" key="5">
    <source>
        <dbReference type="ARBA" id="ARBA00023204"/>
    </source>
</evidence>
<dbReference type="Pfam" id="PF11799">
    <property type="entry name" value="IMS_C"/>
    <property type="match status" value="1"/>
</dbReference>
<dbReference type="AlphaFoldDB" id="A0A5J4YX48"/>
<dbReference type="GO" id="GO:0003684">
    <property type="term" value="F:damaged DNA binding"/>
    <property type="evidence" value="ECO:0007669"/>
    <property type="project" value="InterPro"/>
</dbReference>
<organism evidence="10 11">
    <name type="scientific">Porphyridium purpureum</name>
    <name type="common">Red alga</name>
    <name type="synonym">Porphyridium cruentum</name>
    <dbReference type="NCBI Taxonomy" id="35688"/>
    <lineage>
        <taxon>Eukaryota</taxon>
        <taxon>Rhodophyta</taxon>
        <taxon>Bangiophyceae</taxon>
        <taxon>Porphyridiales</taxon>
        <taxon>Porphyridiaceae</taxon>
        <taxon>Porphyridium</taxon>
    </lineage>
</organism>
<dbReference type="PANTHER" id="PTHR45873">
    <property type="entry name" value="DNA POLYMERASE ETA"/>
    <property type="match status" value="1"/>
</dbReference>
<comment type="caution">
    <text evidence="10">The sequence shown here is derived from an EMBL/GenBank/DDBJ whole genome shotgun (WGS) entry which is preliminary data.</text>
</comment>
<keyword evidence="2" id="KW-0808">Transferase</keyword>
<proteinExistence type="predicted"/>
<dbReference type="InterPro" id="IPR043128">
    <property type="entry name" value="Rev_trsase/Diguanyl_cyclase"/>
</dbReference>
<keyword evidence="4" id="KW-0227">DNA damage</keyword>
<dbReference type="GO" id="GO:0005634">
    <property type="term" value="C:nucleus"/>
    <property type="evidence" value="ECO:0007669"/>
    <property type="project" value="UniProtKB-SubCell"/>
</dbReference>
<dbReference type="SUPFAM" id="SSF56672">
    <property type="entry name" value="DNA/RNA polymerases"/>
    <property type="match status" value="1"/>
</dbReference>
<feature type="region of interest" description="Disordered" evidence="8">
    <location>
        <begin position="608"/>
        <end position="666"/>
    </location>
</feature>
<evidence type="ECO:0000313" key="11">
    <source>
        <dbReference type="Proteomes" id="UP000324585"/>
    </source>
</evidence>
<dbReference type="OMA" id="KADEARW"/>
<dbReference type="GO" id="GO:0009314">
    <property type="term" value="P:response to radiation"/>
    <property type="evidence" value="ECO:0007669"/>
    <property type="project" value="TreeGrafter"/>
</dbReference>
<dbReference type="Gene3D" id="3.30.70.270">
    <property type="match status" value="1"/>
</dbReference>
<accession>A0A5J4YX48</accession>
<evidence type="ECO:0000256" key="3">
    <source>
        <dbReference type="ARBA" id="ARBA00022723"/>
    </source>
</evidence>
<gene>
    <name evidence="10" type="ORF">FVE85_1587</name>
</gene>
<comment type="subcellular location">
    <subcellularLocation>
        <location evidence="1">Nucleus</location>
    </subcellularLocation>
</comment>
<evidence type="ECO:0000256" key="4">
    <source>
        <dbReference type="ARBA" id="ARBA00022763"/>
    </source>
</evidence>
<dbReference type="PROSITE" id="PS50173">
    <property type="entry name" value="UMUC"/>
    <property type="match status" value="1"/>
</dbReference>